<reference evidence="3" key="1">
    <citation type="submission" date="2021-02" db="EMBL/GenBank/DDBJ databases">
        <authorList>
            <person name="Nowell W R."/>
        </authorList>
    </citation>
    <scope>NUCLEOTIDE SEQUENCE</scope>
</reference>
<evidence type="ECO:0000313" key="4">
    <source>
        <dbReference type="Proteomes" id="UP000663873"/>
    </source>
</evidence>
<name>A0A821Y689_9BILA</name>
<feature type="region of interest" description="Disordered" evidence="1">
    <location>
        <begin position="14"/>
        <end position="62"/>
    </location>
</feature>
<accession>A0A821Y689</accession>
<organism evidence="3 4">
    <name type="scientific">Rotaria socialis</name>
    <dbReference type="NCBI Taxonomy" id="392032"/>
    <lineage>
        <taxon>Eukaryota</taxon>
        <taxon>Metazoa</taxon>
        <taxon>Spiralia</taxon>
        <taxon>Gnathifera</taxon>
        <taxon>Rotifera</taxon>
        <taxon>Eurotatoria</taxon>
        <taxon>Bdelloidea</taxon>
        <taxon>Philodinida</taxon>
        <taxon>Philodinidae</taxon>
        <taxon>Rotaria</taxon>
    </lineage>
</organism>
<dbReference type="AlphaFoldDB" id="A0A821Y689"/>
<evidence type="ECO:0000256" key="1">
    <source>
        <dbReference type="SAM" id="MobiDB-lite"/>
    </source>
</evidence>
<feature type="non-terminal residue" evidence="3">
    <location>
        <position position="1"/>
    </location>
</feature>
<protein>
    <submittedName>
        <fullName evidence="3">Uncharacterized protein</fullName>
    </submittedName>
</protein>
<keyword evidence="4" id="KW-1185">Reference proteome</keyword>
<comment type="caution">
    <text evidence="3">The sequence shown here is derived from an EMBL/GenBank/DDBJ whole genome shotgun (WGS) entry which is preliminary data.</text>
</comment>
<dbReference type="EMBL" id="CAJOBP010094442">
    <property type="protein sequence ID" value="CAF4957889.1"/>
    <property type="molecule type" value="Genomic_DNA"/>
</dbReference>
<feature type="compositionally biased region" description="Acidic residues" evidence="1">
    <location>
        <begin position="41"/>
        <end position="50"/>
    </location>
</feature>
<evidence type="ECO:0000313" key="2">
    <source>
        <dbReference type="EMBL" id="CAF4635056.1"/>
    </source>
</evidence>
<feature type="non-terminal residue" evidence="3">
    <location>
        <position position="62"/>
    </location>
</feature>
<proteinExistence type="predicted"/>
<dbReference type="Proteomes" id="UP000663851">
    <property type="component" value="Unassembled WGS sequence"/>
</dbReference>
<dbReference type="EMBL" id="CAJOBO010019378">
    <property type="protein sequence ID" value="CAF4635056.1"/>
    <property type="molecule type" value="Genomic_DNA"/>
</dbReference>
<sequence>LSSYDFQLHLNSHHDLSKNNHQSLSPPKLNLFVKPSPNAGSDEEIEEDNDEHQISINTSKEQ</sequence>
<gene>
    <name evidence="2" type="ORF">HFQ381_LOCUS34825</name>
    <name evidence="3" type="ORF">UJA718_LOCUS48084</name>
</gene>
<evidence type="ECO:0000313" key="3">
    <source>
        <dbReference type="EMBL" id="CAF4957889.1"/>
    </source>
</evidence>
<dbReference type="Proteomes" id="UP000663873">
    <property type="component" value="Unassembled WGS sequence"/>
</dbReference>